<reference evidence="3 4" key="1">
    <citation type="submission" date="2023-09" db="EMBL/GenBank/DDBJ databases">
        <title>Different Types of Thermotolerant Ring-Cleaving Dioxygenases derived from Aeribacillus composti HB-1 applied for multiple aromatic hydrocarbons removal.</title>
        <authorList>
            <person name="Cao L."/>
            <person name="Li M."/>
            <person name="Ma T."/>
        </authorList>
    </citation>
    <scope>NUCLEOTIDE SEQUENCE [LARGE SCALE GENOMIC DNA]</scope>
    <source>
        <strain evidence="3 4">HB-1</strain>
    </source>
</reference>
<dbReference type="SUPFAM" id="SSF46689">
    <property type="entry name" value="Homeodomain-like"/>
    <property type="match status" value="1"/>
</dbReference>
<dbReference type="InterPro" id="IPR048020">
    <property type="entry name" value="Transpos_IS3"/>
</dbReference>
<dbReference type="Pfam" id="PF00665">
    <property type="entry name" value="rve"/>
    <property type="match status" value="1"/>
</dbReference>
<gene>
    <name evidence="3" type="ORF">RI196_17305</name>
</gene>
<dbReference type="InterPro" id="IPR025948">
    <property type="entry name" value="HTH-like_dom"/>
</dbReference>
<proteinExistence type="predicted"/>
<dbReference type="Gene3D" id="3.30.420.10">
    <property type="entry name" value="Ribonuclease H-like superfamily/Ribonuclease H"/>
    <property type="match status" value="1"/>
</dbReference>
<dbReference type="InterPro" id="IPR009057">
    <property type="entry name" value="Homeodomain-like_sf"/>
</dbReference>
<evidence type="ECO:0000313" key="3">
    <source>
        <dbReference type="EMBL" id="WNF32955.1"/>
    </source>
</evidence>
<dbReference type="RefSeq" id="WP_311066637.1">
    <property type="nucleotide sequence ID" value="NZ_CP134501.1"/>
</dbReference>
<dbReference type="EMBL" id="CP134501">
    <property type="protein sequence ID" value="WNF32955.1"/>
    <property type="molecule type" value="Genomic_DNA"/>
</dbReference>
<dbReference type="InterPro" id="IPR012337">
    <property type="entry name" value="RNaseH-like_sf"/>
</dbReference>
<dbReference type="SUPFAM" id="SSF53098">
    <property type="entry name" value="Ribonuclease H-like"/>
    <property type="match status" value="1"/>
</dbReference>
<dbReference type="InterPro" id="IPR036397">
    <property type="entry name" value="RNaseH_sf"/>
</dbReference>
<dbReference type="PROSITE" id="PS50994">
    <property type="entry name" value="INTEGRASE"/>
    <property type="match status" value="1"/>
</dbReference>
<dbReference type="Pfam" id="PF13276">
    <property type="entry name" value="HTH_21"/>
    <property type="match status" value="1"/>
</dbReference>
<dbReference type="Pfam" id="PF13333">
    <property type="entry name" value="rve_2"/>
    <property type="match status" value="1"/>
</dbReference>
<evidence type="ECO:0000259" key="2">
    <source>
        <dbReference type="PROSITE" id="PS50994"/>
    </source>
</evidence>
<evidence type="ECO:0000256" key="1">
    <source>
        <dbReference type="ARBA" id="ARBA00002286"/>
    </source>
</evidence>
<organism evidence="3 4">
    <name type="scientific">Aeribacillus composti</name>
    <dbReference type="NCBI Taxonomy" id="1868734"/>
    <lineage>
        <taxon>Bacteria</taxon>
        <taxon>Bacillati</taxon>
        <taxon>Bacillota</taxon>
        <taxon>Bacilli</taxon>
        <taxon>Bacillales</taxon>
        <taxon>Bacillaceae</taxon>
        <taxon>Aeribacillus</taxon>
    </lineage>
</organism>
<dbReference type="InterPro" id="IPR002514">
    <property type="entry name" value="Transposase_8"/>
</dbReference>
<accession>A0ABY9WAR8</accession>
<comment type="function">
    <text evidence="1">Involved in the transposition of the insertion sequence.</text>
</comment>
<dbReference type="InterPro" id="IPR001584">
    <property type="entry name" value="Integrase_cat-core"/>
</dbReference>
<protein>
    <submittedName>
        <fullName evidence="3">IS3 family transposase</fullName>
    </submittedName>
</protein>
<feature type="domain" description="Integrase catalytic" evidence="2">
    <location>
        <begin position="219"/>
        <end position="384"/>
    </location>
</feature>
<dbReference type="PANTHER" id="PTHR46889">
    <property type="entry name" value="TRANSPOSASE INSF FOR INSERTION SEQUENCE IS3B-RELATED"/>
    <property type="match status" value="1"/>
</dbReference>
<sequence>MNHKNKENNGKRYNDDFRKMVVELYHSGQSVRDLSSEYGVSEVTIYAWIKKFSSVELKDGSSITSDDYAKLQKQLLRLQEENEILKKGYGHIRQKVNDDELTDFINDQKDNHPIQTMCDVLDVPRSTYYKSLNKTISNRERENNELTKRIIEIHSESKKRYGAPKIHQLLVKEGYQVSLKRVQRLMKKAGIQSIIVKKFRPAPNKEKVVERENILNRDFSTKSNNEKWVGDITYIHTLKDGWCYLASVMDLHTKKIVGYSLSRTMTTDLITKALENAYYTQKPGEGLIFHSDLGTQYTSDEFAKTIQKFKMTHSFSYKGSPYDNACMGSFHAILKKEEVNHVQYYDFHSANISLFKYIEGWYNRKRIHGSIGYKTPQEMEDSLREVV</sequence>
<dbReference type="GeneID" id="301127755"/>
<dbReference type="PANTHER" id="PTHR46889:SF7">
    <property type="entry name" value="TRANSPOSASE FOR INSERTION SEQUENCE ELEMENT IS904"/>
    <property type="match status" value="1"/>
</dbReference>
<dbReference type="Pfam" id="PF01527">
    <property type="entry name" value="HTH_Tnp_1"/>
    <property type="match status" value="1"/>
</dbReference>
<dbReference type="Proteomes" id="UP001303701">
    <property type="component" value="Chromosome"/>
</dbReference>
<evidence type="ECO:0000313" key="4">
    <source>
        <dbReference type="Proteomes" id="UP001303701"/>
    </source>
</evidence>
<dbReference type="InterPro" id="IPR050900">
    <property type="entry name" value="Transposase_IS3/IS150/IS904"/>
</dbReference>
<keyword evidence="4" id="KW-1185">Reference proteome</keyword>
<dbReference type="NCBIfam" id="NF033516">
    <property type="entry name" value="transpos_IS3"/>
    <property type="match status" value="1"/>
</dbReference>
<name>A0ABY9WAR8_9BACI</name>
<dbReference type="Gene3D" id="1.10.10.60">
    <property type="entry name" value="Homeodomain-like"/>
    <property type="match status" value="1"/>
</dbReference>